<reference evidence="2 3" key="1">
    <citation type="submission" date="2020-08" db="EMBL/GenBank/DDBJ databases">
        <title>Genomic Encyclopedia of Type Strains, Phase IV (KMG-IV): sequencing the most valuable type-strain genomes for metagenomic binning, comparative biology and taxonomic classification.</title>
        <authorList>
            <person name="Goeker M."/>
        </authorList>
    </citation>
    <scope>NUCLEOTIDE SEQUENCE [LARGE SCALE GENOMIC DNA]</scope>
    <source>
        <strain evidence="2 3">DSM 26385</strain>
    </source>
</reference>
<dbReference type="AlphaFoldDB" id="A0A7W6JZV6"/>
<evidence type="ECO:0000259" key="1">
    <source>
        <dbReference type="Pfam" id="PF01261"/>
    </source>
</evidence>
<proteinExistence type="predicted"/>
<dbReference type="Gene3D" id="3.20.20.150">
    <property type="entry name" value="Divalent-metal-dependent TIM barrel enzymes"/>
    <property type="match status" value="1"/>
</dbReference>
<protein>
    <submittedName>
        <fullName evidence="2">Sugar phosphate isomerase/epimerase</fullName>
    </submittedName>
</protein>
<comment type="caution">
    <text evidence="2">The sequence shown here is derived from an EMBL/GenBank/DDBJ whole genome shotgun (WGS) entry which is preliminary data.</text>
</comment>
<dbReference type="InterPro" id="IPR013022">
    <property type="entry name" value="Xyl_isomerase-like_TIM-brl"/>
</dbReference>
<organism evidence="2 3">
    <name type="scientific">Allorhizobium borbori</name>
    <dbReference type="NCBI Taxonomy" id="485907"/>
    <lineage>
        <taxon>Bacteria</taxon>
        <taxon>Pseudomonadati</taxon>
        <taxon>Pseudomonadota</taxon>
        <taxon>Alphaproteobacteria</taxon>
        <taxon>Hyphomicrobiales</taxon>
        <taxon>Rhizobiaceae</taxon>
        <taxon>Rhizobium/Agrobacterium group</taxon>
        <taxon>Allorhizobium</taxon>
    </lineage>
</organism>
<sequence length="279" mass="29563">MESINCGSRRLGLAHFSAIDVAPADFITLAAAAGFSAVGLRLNPAFPGAPSYELKPGSAVANEVKRRLEGEGIEVYDIEFVVVGQDFQPHALLPVLEAAANIGAKRVSVCGDDAETGRFTNNLAALSDLAASLGLSIDLENMGWRSVATFQDSVRAIQKVARPNACVLVDALHFYRNGGVTEDLVPALDVVRSVQLCDIRGSRPATPEEMVKEARSGRFAPGEGELPLIDFVRAVSKVATFSVEVPMAGGVEPGEHASHLFAATKRILDLADQPSIVTR</sequence>
<name>A0A7W6JZV6_9HYPH</name>
<dbReference type="EMBL" id="JACIDU010000003">
    <property type="protein sequence ID" value="MBB4102600.1"/>
    <property type="molecule type" value="Genomic_DNA"/>
</dbReference>
<keyword evidence="3" id="KW-1185">Reference proteome</keyword>
<accession>A0A7W6JZV6</accession>
<dbReference type="InterPro" id="IPR050312">
    <property type="entry name" value="IolE/XylAMocC-like"/>
</dbReference>
<evidence type="ECO:0000313" key="2">
    <source>
        <dbReference type="EMBL" id="MBB4102600.1"/>
    </source>
</evidence>
<dbReference type="Proteomes" id="UP000584824">
    <property type="component" value="Unassembled WGS sequence"/>
</dbReference>
<evidence type="ECO:0000313" key="3">
    <source>
        <dbReference type="Proteomes" id="UP000584824"/>
    </source>
</evidence>
<gene>
    <name evidence="2" type="ORF">GGQ66_001135</name>
</gene>
<dbReference type="PANTHER" id="PTHR12110">
    <property type="entry name" value="HYDROXYPYRUVATE ISOMERASE"/>
    <property type="match status" value="1"/>
</dbReference>
<feature type="domain" description="Xylose isomerase-like TIM barrel" evidence="1">
    <location>
        <begin position="28"/>
        <end position="249"/>
    </location>
</feature>
<dbReference type="GO" id="GO:0016853">
    <property type="term" value="F:isomerase activity"/>
    <property type="evidence" value="ECO:0007669"/>
    <property type="project" value="UniProtKB-KW"/>
</dbReference>
<dbReference type="Pfam" id="PF01261">
    <property type="entry name" value="AP_endonuc_2"/>
    <property type="match status" value="1"/>
</dbReference>
<dbReference type="InterPro" id="IPR036237">
    <property type="entry name" value="Xyl_isomerase-like_sf"/>
</dbReference>
<dbReference type="SUPFAM" id="SSF51658">
    <property type="entry name" value="Xylose isomerase-like"/>
    <property type="match status" value="1"/>
</dbReference>
<dbReference type="PANTHER" id="PTHR12110:SF48">
    <property type="entry name" value="BLL3656 PROTEIN"/>
    <property type="match status" value="1"/>
</dbReference>
<keyword evidence="2" id="KW-0413">Isomerase</keyword>